<dbReference type="Proteomes" id="UP000179252">
    <property type="component" value="Unassembled WGS sequence"/>
</dbReference>
<dbReference type="GO" id="GO:0008967">
    <property type="term" value="F:phosphoglycolate phosphatase activity"/>
    <property type="evidence" value="ECO:0007669"/>
    <property type="project" value="TreeGrafter"/>
</dbReference>
<dbReference type="InterPro" id="IPR023214">
    <property type="entry name" value="HAD_sf"/>
</dbReference>
<dbReference type="InterPro" id="IPR050155">
    <property type="entry name" value="HAD-like_hydrolase_sf"/>
</dbReference>
<dbReference type="GO" id="GO:0005829">
    <property type="term" value="C:cytosol"/>
    <property type="evidence" value="ECO:0007669"/>
    <property type="project" value="TreeGrafter"/>
</dbReference>
<gene>
    <name evidence="1" type="ORF">A2165_02820</name>
</gene>
<dbReference type="Pfam" id="PF00702">
    <property type="entry name" value="Hydrolase"/>
    <property type="match status" value="1"/>
</dbReference>
<dbReference type="AlphaFoldDB" id="A0A1F5FWR8"/>
<dbReference type="EMBL" id="MFAU01000034">
    <property type="protein sequence ID" value="OGD83984.1"/>
    <property type="molecule type" value="Genomic_DNA"/>
</dbReference>
<dbReference type="Gene3D" id="3.40.50.1000">
    <property type="entry name" value="HAD superfamily/HAD-like"/>
    <property type="match status" value="1"/>
</dbReference>
<comment type="caution">
    <text evidence="1">The sequence shown here is derived from an EMBL/GenBank/DDBJ whole genome shotgun (WGS) entry which is preliminary data.</text>
</comment>
<dbReference type="SFLD" id="SFLDS00003">
    <property type="entry name" value="Haloacid_Dehalogenase"/>
    <property type="match status" value="1"/>
</dbReference>
<accession>A0A1F5FWR8</accession>
<dbReference type="SFLD" id="SFLDG01129">
    <property type="entry name" value="C1.5:_HAD__Beta-PGM__Phosphata"/>
    <property type="match status" value="1"/>
</dbReference>
<evidence type="ECO:0008006" key="3">
    <source>
        <dbReference type="Google" id="ProtNLM"/>
    </source>
</evidence>
<proteinExistence type="predicted"/>
<dbReference type="PANTHER" id="PTHR43434">
    <property type="entry name" value="PHOSPHOGLYCOLATE PHOSPHATASE"/>
    <property type="match status" value="1"/>
</dbReference>
<organism evidence="1 2">
    <name type="scientific">Candidatus Curtissbacteria bacterium RBG_13_40_7</name>
    <dbReference type="NCBI Taxonomy" id="1797706"/>
    <lineage>
        <taxon>Bacteria</taxon>
        <taxon>Candidatus Curtissiibacteriota</taxon>
    </lineage>
</organism>
<reference evidence="1 2" key="1">
    <citation type="journal article" date="2016" name="Nat. Commun.">
        <title>Thousands of microbial genomes shed light on interconnected biogeochemical processes in an aquifer system.</title>
        <authorList>
            <person name="Anantharaman K."/>
            <person name="Brown C.T."/>
            <person name="Hug L.A."/>
            <person name="Sharon I."/>
            <person name="Castelle C.J."/>
            <person name="Probst A.J."/>
            <person name="Thomas B.C."/>
            <person name="Singh A."/>
            <person name="Wilkins M.J."/>
            <person name="Karaoz U."/>
            <person name="Brodie E.L."/>
            <person name="Williams K.H."/>
            <person name="Hubbard S.S."/>
            <person name="Banfield J.F."/>
        </authorList>
    </citation>
    <scope>NUCLEOTIDE SEQUENCE [LARGE SCALE GENOMIC DNA]</scope>
</reference>
<name>A0A1F5FWR8_9BACT</name>
<dbReference type="Gene3D" id="1.10.150.240">
    <property type="entry name" value="Putative phosphatase, domain 2"/>
    <property type="match status" value="1"/>
</dbReference>
<dbReference type="PANTHER" id="PTHR43434:SF1">
    <property type="entry name" value="PHOSPHOGLYCOLATE PHOSPHATASE"/>
    <property type="match status" value="1"/>
</dbReference>
<dbReference type="InterPro" id="IPR036412">
    <property type="entry name" value="HAD-like_sf"/>
</dbReference>
<sequence length="233" mass="26427">MKIVLFDVDDTLLKIPHRIYVKASEEMFKKVYGLPGIHEFLIEIKGQPECAIIKSVLEYAKRKGLKPKHTKITDTAHIVWANATKKVLKKNPAEVLPGIKKLLEELSKRKNIKLGILSGNSYWRSKAKIESAGLDKFFKNSKGELQGAFGNESTKRSQLIEIARKKIGQETDRFILVDDSIIGAKMVKSMKLPAIMVATGKISKEVLLKYSPYVFSDFGENRWKRAIKIIEKL</sequence>
<evidence type="ECO:0000313" key="1">
    <source>
        <dbReference type="EMBL" id="OGD83984.1"/>
    </source>
</evidence>
<dbReference type="SUPFAM" id="SSF56784">
    <property type="entry name" value="HAD-like"/>
    <property type="match status" value="1"/>
</dbReference>
<dbReference type="GO" id="GO:0006281">
    <property type="term" value="P:DNA repair"/>
    <property type="evidence" value="ECO:0007669"/>
    <property type="project" value="TreeGrafter"/>
</dbReference>
<dbReference type="InterPro" id="IPR023198">
    <property type="entry name" value="PGP-like_dom2"/>
</dbReference>
<protein>
    <recommendedName>
        <fullName evidence="3">FCP1 homology domain-containing protein</fullName>
    </recommendedName>
</protein>
<evidence type="ECO:0000313" key="2">
    <source>
        <dbReference type="Proteomes" id="UP000179252"/>
    </source>
</evidence>